<dbReference type="InterPro" id="IPR003749">
    <property type="entry name" value="ThiS/MoaD-like"/>
</dbReference>
<protein>
    <submittedName>
        <fullName evidence="2">MoaD/ThiS family protein</fullName>
    </submittedName>
</protein>
<dbReference type="InterPro" id="IPR012675">
    <property type="entry name" value="Beta-grasp_dom_sf"/>
</dbReference>
<comment type="similarity">
    <text evidence="1">Belongs to the CGI121/TPRKB family.</text>
</comment>
<gene>
    <name evidence="2" type="ORF">HX827_05410</name>
</gene>
<dbReference type="NCBIfam" id="NF011465">
    <property type="entry name" value="PRK14886.1-1"/>
    <property type="match status" value="1"/>
</dbReference>
<organism evidence="2 3">
    <name type="scientific">Marine Group I thaumarchaeote</name>
    <dbReference type="NCBI Taxonomy" id="2511932"/>
    <lineage>
        <taxon>Archaea</taxon>
        <taxon>Nitrososphaerota</taxon>
        <taxon>Marine Group I</taxon>
    </lineage>
</organism>
<accession>A0A7K4NWQ2</accession>
<dbReference type="CDD" id="cd17040">
    <property type="entry name" value="Ubl_MoaD_like"/>
    <property type="match status" value="1"/>
</dbReference>
<dbReference type="SUPFAM" id="SSF54285">
    <property type="entry name" value="MoaD/ThiS"/>
    <property type="match status" value="1"/>
</dbReference>
<dbReference type="InterPro" id="IPR013926">
    <property type="entry name" value="CGI121/TPRKB"/>
</dbReference>
<dbReference type="Proteomes" id="UP000534207">
    <property type="component" value="Unassembled WGS sequence"/>
</dbReference>
<reference evidence="2 3" key="1">
    <citation type="journal article" date="2019" name="Environ. Microbiol.">
        <title>Genomics insights into ecotype formation of ammonia-oxidizing archaea in the deep ocean.</title>
        <authorList>
            <person name="Wang Y."/>
            <person name="Huang J.M."/>
            <person name="Cui G.J."/>
            <person name="Nunoura T."/>
            <person name="Takaki Y."/>
            <person name="Li W.L."/>
            <person name="Li J."/>
            <person name="Gao Z.M."/>
            <person name="Takai K."/>
            <person name="Zhang A.Q."/>
            <person name="Stepanauskas R."/>
        </authorList>
    </citation>
    <scope>NUCLEOTIDE SEQUENCE [LARGE SCALE GENOMIC DNA]</scope>
    <source>
        <strain evidence="2 3">G13</strain>
    </source>
</reference>
<dbReference type="SUPFAM" id="SSF143870">
    <property type="entry name" value="PF0523-like"/>
    <property type="match status" value="1"/>
</dbReference>
<dbReference type="AlphaFoldDB" id="A0A7K4NWQ2"/>
<dbReference type="Gene3D" id="3.30.2380.10">
    <property type="entry name" value="CGI121/TPRKB"/>
    <property type="match status" value="1"/>
</dbReference>
<evidence type="ECO:0000313" key="2">
    <source>
        <dbReference type="EMBL" id="NWK06750.1"/>
    </source>
</evidence>
<dbReference type="EMBL" id="JACASW010000015">
    <property type="protein sequence ID" value="NWK06750.1"/>
    <property type="molecule type" value="Genomic_DNA"/>
</dbReference>
<dbReference type="InterPro" id="IPR016155">
    <property type="entry name" value="Mopterin_synth/thiamin_S_b"/>
</dbReference>
<dbReference type="InterPro" id="IPR036504">
    <property type="entry name" value="CGI121/TPRKB_sf"/>
</dbReference>
<evidence type="ECO:0000313" key="3">
    <source>
        <dbReference type="Proteomes" id="UP000534207"/>
    </source>
</evidence>
<dbReference type="Pfam" id="PF08617">
    <property type="entry name" value="CGI-121"/>
    <property type="match status" value="1"/>
</dbReference>
<name>A0A7K4NWQ2_9ARCH</name>
<evidence type="ECO:0000256" key="1">
    <source>
        <dbReference type="ARBA" id="ARBA00005546"/>
    </source>
</evidence>
<sequence length="285" mass="32265">MNQRVKLWTLLHLNYKINFELILQVNVLITVKLIGGAKKSFSTDKIVLEKKTDTINDLVSHLIKIKPKNTLEFDTKNLIIAVNGVDSSALDGYDTKLNDDDEISIVPIIHGGSTTRIQFSITHSDVEIFDVHNDKKFHKEFLDELRSKYKQLIIQTINPQFLLNARHAKKILTLSLHAKKNKTLLSKKIETDILLRFAVTTQISDAIKVAGRKLNMDFLIIAVGKKSSLSKLHSELKPFLRAKPLSKNNHSFLKKQFKVSKIHLSAVSSKDSLENIIVEKAAVLI</sequence>
<comment type="caution">
    <text evidence="2">The sequence shown here is derived from an EMBL/GenBank/DDBJ whole genome shotgun (WGS) entry which is preliminary data.</text>
</comment>
<dbReference type="Pfam" id="PF02597">
    <property type="entry name" value="ThiS"/>
    <property type="match status" value="1"/>
</dbReference>
<dbReference type="Gene3D" id="3.10.20.30">
    <property type="match status" value="1"/>
</dbReference>
<proteinExistence type="inferred from homology"/>